<protein>
    <submittedName>
        <fullName evidence="2">Uncharacterized protein</fullName>
    </submittedName>
</protein>
<dbReference type="EMBL" id="CP091508">
    <property type="protein sequence ID" value="UOO82786.1"/>
    <property type="molecule type" value="Genomic_DNA"/>
</dbReference>
<reference evidence="2 3" key="1">
    <citation type="journal article" date="2022" name="Res Sq">
        <title>Evolution of multicellular longitudinally dividing oral cavity symbionts (Neisseriaceae).</title>
        <authorList>
            <person name="Nyongesa S."/>
            <person name="Weber P."/>
            <person name="Bernet E."/>
            <person name="Pullido F."/>
            <person name="Nieckarz M."/>
            <person name="Delaby M."/>
            <person name="Nieves C."/>
            <person name="Viehboeck T."/>
            <person name="Krause N."/>
            <person name="Rivera-Millot A."/>
            <person name="Nakamura A."/>
            <person name="Vischer N."/>
            <person name="VanNieuwenhze M."/>
            <person name="Brun Y."/>
            <person name="Cava F."/>
            <person name="Bulgheresi S."/>
            <person name="Veyrier F."/>
        </authorList>
    </citation>
    <scope>NUCLEOTIDE SEQUENCE [LARGE SCALE GENOMIC DNA]</scope>
    <source>
        <strain evidence="2 3">CCUG 63373m</strain>
    </source>
</reference>
<keyword evidence="3" id="KW-1185">Reference proteome</keyword>
<proteinExistence type="predicted"/>
<evidence type="ECO:0000313" key="3">
    <source>
        <dbReference type="Proteomes" id="UP000829817"/>
    </source>
</evidence>
<dbReference type="RefSeq" id="WP_244786842.1">
    <property type="nucleotide sequence ID" value="NZ_CP091508.1"/>
</dbReference>
<organism evidence="2 3">
    <name type="scientific">Uruburuella testudinis</name>
    <dbReference type="NCBI Taxonomy" id="1282863"/>
    <lineage>
        <taxon>Bacteria</taxon>
        <taxon>Pseudomonadati</taxon>
        <taxon>Pseudomonadota</taxon>
        <taxon>Betaproteobacteria</taxon>
        <taxon>Neisseriales</taxon>
        <taxon>Neisseriaceae</taxon>
        <taxon>Uruburuella</taxon>
    </lineage>
</organism>
<evidence type="ECO:0000313" key="2">
    <source>
        <dbReference type="EMBL" id="UOO82786.1"/>
    </source>
</evidence>
<evidence type="ECO:0000256" key="1">
    <source>
        <dbReference type="SAM" id="SignalP"/>
    </source>
</evidence>
<sequence length="70" mass="7518">MAKLFLVRLLVCIPAALALSWVVPAVDQRPAAAAKLQTAVVQPLPLPTDTDPWAGMPDEELMRADAEVQP</sequence>
<feature type="signal peptide" evidence="1">
    <location>
        <begin position="1"/>
        <end position="18"/>
    </location>
</feature>
<name>A0ABY4DUS1_9NEIS</name>
<gene>
    <name evidence="2" type="ORF">LVJ83_04790</name>
</gene>
<accession>A0ABY4DUS1</accession>
<dbReference type="Proteomes" id="UP000829817">
    <property type="component" value="Chromosome"/>
</dbReference>
<feature type="chain" id="PRO_5046525263" evidence="1">
    <location>
        <begin position="19"/>
        <end position="70"/>
    </location>
</feature>
<keyword evidence="1" id="KW-0732">Signal</keyword>